<evidence type="ECO:0000313" key="3">
    <source>
        <dbReference type="Proteomes" id="UP000030693"/>
    </source>
</evidence>
<evidence type="ECO:0000313" key="2">
    <source>
        <dbReference type="EMBL" id="KCV71824.1"/>
    </source>
</evidence>
<name>A0A058ZBQ1_FONAL</name>
<dbReference type="Gene3D" id="3.30.70.80">
    <property type="entry name" value="Peptidase S8 propeptide/proteinase inhibitor I9"/>
    <property type="match status" value="1"/>
</dbReference>
<dbReference type="InterPro" id="IPR037045">
    <property type="entry name" value="S8pro/Inhibitor_I9_sf"/>
</dbReference>
<dbReference type="GeneID" id="20525967"/>
<reference evidence="2" key="1">
    <citation type="submission" date="2013-04" db="EMBL/GenBank/DDBJ databases">
        <title>The Genome Sequence of Fonticula alba ATCC 38817.</title>
        <authorList>
            <consortium name="The Broad Institute Genomics Platform"/>
            <person name="Russ C."/>
            <person name="Cuomo C."/>
            <person name="Burger G."/>
            <person name="Gray M.W."/>
            <person name="Holland P.W.H."/>
            <person name="King N."/>
            <person name="Lang F.B.F."/>
            <person name="Roger A.J."/>
            <person name="Ruiz-Trillo I."/>
            <person name="Brown M."/>
            <person name="Walker B."/>
            <person name="Young S."/>
            <person name="Zeng Q."/>
            <person name="Gargeya S."/>
            <person name="Fitzgerald M."/>
            <person name="Haas B."/>
            <person name="Abouelleil A."/>
            <person name="Allen A.W."/>
            <person name="Alvarado L."/>
            <person name="Arachchi H.M."/>
            <person name="Berlin A.M."/>
            <person name="Chapman S.B."/>
            <person name="Gainer-Dewar J."/>
            <person name="Goldberg J."/>
            <person name="Griggs A."/>
            <person name="Gujja S."/>
            <person name="Hansen M."/>
            <person name="Howarth C."/>
            <person name="Imamovic A."/>
            <person name="Ireland A."/>
            <person name="Larimer J."/>
            <person name="McCowan C."/>
            <person name="Murphy C."/>
            <person name="Pearson M."/>
            <person name="Poon T.W."/>
            <person name="Priest M."/>
            <person name="Roberts A."/>
            <person name="Saif S."/>
            <person name="Shea T."/>
            <person name="Sisk P."/>
            <person name="Sykes S."/>
            <person name="Wortman J."/>
            <person name="Nusbaum C."/>
            <person name="Birren B."/>
        </authorList>
    </citation>
    <scope>NUCLEOTIDE SEQUENCE [LARGE SCALE GENOMIC DNA]</scope>
    <source>
        <strain evidence="2">ATCC 38817</strain>
    </source>
</reference>
<dbReference type="EMBL" id="KB932202">
    <property type="protein sequence ID" value="KCV71824.1"/>
    <property type="molecule type" value="Genomic_DNA"/>
</dbReference>
<proteinExistence type="predicted"/>
<dbReference type="Proteomes" id="UP000030693">
    <property type="component" value="Unassembled WGS sequence"/>
</dbReference>
<organism evidence="2">
    <name type="scientific">Fonticula alba</name>
    <name type="common">Slime mold</name>
    <dbReference type="NCBI Taxonomy" id="691883"/>
    <lineage>
        <taxon>Eukaryota</taxon>
        <taxon>Rotosphaerida</taxon>
        <taxon>Fonticulaceae</taxon>
        <taxon>Fonticula</taxon>
    </lineage>
</organism>
<dbReference type="InterPro" id="IPR010259">
    <property type="entry name" value="S8pro/Inhibitor_I9"/>
</dbReference>
<protein>
    <recommendedName>
        <fullName evidence="1">Inhibitor I9 domain-containing protein</fullName>
    </recommendedName>
</protein>
<sequence length="76" mass="8447">MSEAPYIVLFKKEATAEAIQNLYASHPIVSKLVFKHKYDMGDFRGFAANLSPEAKNVISNLPEVREIEADGVMTTC</sequence>
<dbReference type="OrthoDB" id="5518345at2759"/>
<feature type="domain" description="Inhibitor I9" evidence="1">
    <location>
        <begin position="6"/>
        <end position="74"/>
    </location>
</feature>
<dbReference type="RefSeq" id="XP_009493402.1">
    <property type="nucleotide sequence ID" value="XM_009495127.1"/>
</dbReference>
<dbReference type="Pfam" id="PF05922">
    <property type="entry name" value="Inhibitor_I9"/>
    <property type="match status" value="1"/>
</dbReference>
<dbReference type="AlphaFoldDB" id="A0A058ZBQ1"/>
<keyword evidence="3" id="KW-1185">Reference proteome</keyword>
<accession>A0A058ZBQ1</accession>
<gene>
    <name evidence="2" type="ORF">H696_01242</name>
</gene>
<evidence type="ECO:0000259" key="1">
    <source>
        <dbReference type="Pfam" id="PF05922"/>
    </source>
</evidence>
<dbReference type="SUPFAM" id="SSF54897">
    <property type="entry name" value="Protease propeptides/inhibitors"/>
    <property type="match status" value="1"/>
</dbReference>